<reference evidence="1" key="2">
    <citation type="journal article" date="2023" name="Plants (Basel)">
        <title>Annotation of the Turnera subulata (Passifloraceae) Draft Genome Reveals the S-Locus Evolved after the Divergence of Turneroideae from Passifloroideae in a Stepwise Manner.</title>
        <authorList>
            <person name="Henning P.M."/>
            <person name="Roalson E.H."/>
            <person name="Mir W."/>
            <person name="McCubbin A.G."/>
            <person name="Shore J.S."/>
        </authorList>
    </citation>
    <scope>NUCLEOTIDE SEQUENCE</scope>
    <source>
        <strain evidence="1">F60SS</strain>
    </source>
</reference>
<gene>
    <name evidence="1" type="ORF">Tsubulata_019229</name>
</gene>
<name>A0A9Q0F1K0_9ROSI</name>
<reference evidence="1" key="1">
    <citation type="submission" date="2022-02" db="EMBL/GenBank/DDBJ databases">
        <authorList>
            <person name="Henning P.M."/>
            <person name="McCubbin A.G."/>
            <person name="Shore J.S."/>
        </authorList>
    </citation>
    <scope>NUCLEOTIDE SEQUENCE</scope>
    <source>
        <strain evidence="1">F60SS</strain>
        <tissue evidence="1">Leaves</tissue>
    </source>
</reference>
<evidence type="ECO:0000313" key="2">
    <source>
        <dbReference type="Proteomes" id="UP001141552"/>
    </source>
</evidence>
<dbReference type="AlphaFoldDB" id="A0A9Q0F1K0"/>
<proteinExistence type="predicted"/>
<accession>A0A9Q0F1K0</accession>
<dbReference type="EMBL" id="JAKUCV010007507">
    <property type="protein sequence ID" value="KAJ4823174.1"/>
    <property type="molecule type" value="Genomic_DNA"/>
</dbReference>
<protein>
    <submittedName>
        <fullName evidence="1">Uncharacterized protein</fullName>
    </submittedName>
</protein>
<evidence type="ECO:0000313" key="1">
    <source>
        <dbReference type="EMBL" id="KAJ4823174.1"/>
    </source>
</evidence>
<sequence>MQNPWKTAKRWAETPPITQNCSLRHKSSMLTPLHLSSRIAVAMMEIKRPRKSILASAGSESGKLKKLPLV</sequence>
<dbReference type="OrthoDB" id="10454722at2759"/>
<dbReference type="Proteomes" id="UP001141552">
    <property type="component" value="Unassembled WGS sequence"/>
</dbReference>
<keyword evidence="2" id="KW-1185">Reference proteome</keyword>
<comment type="caution">
    <text evidence="1">The sequence shown here is derived from an EMBL/GenBank/DDBJ whole genome shotgun (WGS) entry which is preliminary data.</text>
</comment>
<organism evidence="1 2">
    <name type="scientific">Turnera subulata</name>
    <dbReference type="NCBI Taxonomy" id="218843"/>
    <lineage>
        <taxon>Eukaryota</taxon>
        <taxon>Viridiplantae</taxon>
        <taxon>Streptophyta</taxon>
        <taxon>Embryophyta</taxon>
        <taxon>Tracheophyta</taxon>
        <taxon>Spermatophyta</taxon>
        <taxon>Magnoliopsida</taxon>
        <taxon>eudicotyledons</taxon>
        <taxon>Gunneridae</taxon>
        <taxon>Pentapetalae</taxon>
        <taxon>rosids</taxon>
        <taxon>fabids</taxon>
        <taxon>Malpighiales</taxon>
        <taxon>Passifloraceae</taxon>
        <taxon>Turnera</taxon>
    </lineage>
</organism>